<protein>
    <submittedName>
        <fullName evidence="1">Uncharacterized protein</fullName>
    </submittedName>
</protein>
<organism evidence="1">
    <name type="scientific">hydrothermal vent metagenome</name>
    <dbReference type="NCBI Taxonomy" id="652676"/>
    <lineage>
        <taxon>unclassified sequences</taxon>
        <taxon>metagenomes</taxon>
        <taxon>ecological metagenomes</taxon>
    </lineage>
</organism>
<feature type="non-terminal residue" evidence="1">
    <location>
        <position position="110"/>
    </location>
</feature>
<proteinExistence type="predicted"/>
<name>A0A3B0T6N8_9ZZZZ</name>
<gene>
    <name evidence="1" type="ORF">MNBD_BACTEROID05-641</name>
</gene>
<dbReference type="AlphaFoldDB" id="A0A3B0T6N8"/>
<accession>A0A3B0T6N8</accession>
<sequence>MKLYQFSCVKGKKVDLRQAGAVLRHKPDVIIFEAPPVGRTPSLIYNKYKPLNKPLVEVVKHRKILQRLAKKAPWVLSDVYVYDNIMKLWADGYDVKLYNIDAPSELLGVN</sequence>
<reference evidence="1" key="1">
    <citation type="submission" date="2018-06" db="EMBL/GenBank/DDBJ databases">
        <authorList>
            <person name="Zhirakovskaya E."/>
        </authorList>
    </citation>
    <scope>NUCLEOTIDE SEQUENCE</scope>
</reference>
<evidence type="ECO:0000313" key="1">
    <source>
        <dbReference type="EMBL" id="VAW12530.1"/>
    </source>
</evidence>
<dbReference type="EMBL" id="UOEN01000108">
    <property type="protein sequence ID" value="VAW12530.1"/>
    <property type="molecule type" value="Genomic_DNA"/>
</dbReference>